<evidence type="ECO:0000313" key="16">
    <source>
        <dbReference type="Proteomes" id="UP000567246"/>
    </source>
</evidence>
<evidence type="ECO:0000256" key="10">
    <source>
        <dbReference type="PROSITE-ProRule" id="PRU10141"/>
    </source>
</evidence>
<feature type="region of interest" description="Disordered" evidence="11">
    <location>
        <begin position="322"/>
        <end position="356"/>
    </location>
</feature>
<feature type="compositionally biased region" description="Pro residues" evidence="11">
    <location>
        <begin position="658"/>
        <end position="682"/>
    </location>
</feature>
<dbReference type="PROSITE" id="PS50011">
    <property type="entry name" value="PROTEIN_KINASE_DOM"/>
    <property type="match status" value="1"/>
</dbReference>
<dbReference type="EMBL" id="JACHMW010000001">
    <property type="protein sequence ID" value="MBB5849355.1"/>
    <property type="molecule type" value="Genomic_DNA"/>
</dbReference>
<feature type="domain" description="PASTA" evidence="14">
    <location>
        <begin position="451"/>
        <end position="515"/>
    </location>
</feature>
<evidence type="ECO:0000256" key="12">
    <source>
        <dbReference type="SAM" id="Phobius"/>
    </source>
</evidence>
<dbReference type="PROSITE" id="PS51178">
    <property type="entry name" value="PASTA"/>
    <property type="match status" value="2"/>
</dbReference>
<keyword evidence="12" id="KW-1133">Transmembrane helix</keyword>
<keyword evidence="5 10" id="KW-0547">Nucleotide-binding</keyword>
<evidence type="ECO:0000259" key="14">
    <source>
        <dbReference type="PROSITE" id="PS51178"/>
    </source>
</evidence>
<dbReference type="GO" id="GO:0005524">
    <property type="term" value="F:ATP binding"/>
    <property type="evidence" value="ECO:0007669"/>
    <property type="project" value="UniProtKB-UniRule"/>
</dbReference>
<dbReference type="InterPro" id="IPR011009">
    <property type="entry name" value="Kinase-like_dom_sf"/>
</dbReference>
<dbReference type="InterPro" id="IPR017441">
    <property type="entry name" value="Protein_kinase_ATP_BS"/>
</dbReference>
<dbReference type="RefSeq" id="WP_184172876.1">
    <property type="nucleotide sequence ID" value="NZ_JACHMW010000001.1"/>
</dbReference>
<dbReference type="PANTHER" id="PTHR43289:SF6">
    <property type="entry name" value="SERINE_THREONINE-PROTEIN KINASE NEKL-3"/>
    <property type="match status" value="1"/>
</dbReference>
<protein>
    <recommendedName>
        <fullName evidence="1">non-specific serine/threonine protein kinase</fullName>
        <ecNumber evidence="1">2.7.11.1</ecNumber>
    </recommendedName>
</protein>
<dbReference type="PROSITE" id="PS00107">
    <property type="entry name" value="PROTEIN_KINASE_ATP"/>
    <property type="match status" value="1"/>
</dbReference>
<feature type="region of interest" description="Disordered" evidence="11">
    <location>
        <begin position="375"/>
        <end position="419"/>
    </location>
</feature>
<sequence>MEEQWTLNGRYRIDALIGRGGMADVFRGTDLRLHRPVAVKLMRRDLARDPHFQARFRKEARSVASLNHPSIVSVYDTGEVSLEDGHHPVDCPYLVMELVTGRSLREVLHAEGAVGTERAVMWTREVLEALEHAHQEGIVHRDVKPANVMVTDAGSVKVMDFGIAHALADTSATTSQTQAVVGTALYLAPEQATGRTVDGRADLYATGCVLFELLTGRPPFTGDTPLAVAYQHVREAPPAPSEVDPDLPRSFDPVLLRALEKDPEDRFPTGAAFREALEAAAADPHAAVDADTAALDLVRAGAAGAGGAAVAAAAAGREVRRDGARDGADVPTAAVPLTPAPAPAAPAEPAEPQAANHAVAGAGLPGAASAAQLAAAASVDGQRPDTGSHATVAGPTTPRPETPARPAPAAAPAARRRGSGRRSLQVAGLLLAGVVVLMALLAALLASTLRGTVEVPATVGLTQEQAEAALEDAGLVPLVSSTHSSEAPAGTVISSDPPEGTELDRGTQVGLRVSRGLEGVVLPGSLRGLSEDAVRRELQRLGLTVSSVQYQDDGRLERGMLARTDPALSTSVPPGSSVVLHLSSGTVRVPDVVGMSAEDARRQLALSAPELRVRIQDEDGAATETGTVVSQDPGADARVDNRSSLTLTASTWVEPTAEPTPPPSPSAEVPPPVRPSAPPSSSTPPSSSAPPSEEPEPSASPTPTPSETVDPTPSDSPSPSPSPDPTTPTPSPTRTTTPTEDPSPTPTLSDPAPTLTPDPEPSIDPPPSD</sequence>
<reference evidence="15 16" key="1">
    <citation type="submission" date="2020-08" db="EMBL/GenBank/DDBJ databases">
        <title>Sequencing the genomes of 1000 actinobacteria strains.</title>
        <authorList>
            <person name="Klenk H.-P."/>
        </authorList>
    </citation>
    <scope>NUCLEOTIDE SEQUENCE [LARGE SCALE GENOMIC DNA]</scope>
    <source>
        <strain evidence="15 16">DSM 17945</strain>
    </source>
</reference>
<comment type="catalytic activity">
    <reaction evidence="8">
        <text>L-threonyl-[protein] + ATP = O-phospho-L-threonyl-[protein] + ADP + H(+)</text>
        <dbReference type="Rhea" id="RHEA:46608"/>
        <dbReference type="Rhea" id="RHEA-COMP:11060"/>
        <dbReference type="Rhea" id="RHEA-COMP:11605"/>
        <dbReference type="ChEBI" id="CHEBI:15378"/>
        <dbReference type="ChEBI" id="CHEBI:30013"/>
        <dbReference type="ChEBI" id="CHEBI:30616"/>
        <dbReference type="ChEBI" id="CHEBI:61977"/>
        <dbReference type="ChEBI" id="CHEBI:456216"/>
        <dbReference type="EC" id="2.7.11.1"/>
    </reaction>
</comment>
<evidence type="ECO:0000256" key="6">
    <source>
        <dbReference type="ARBA" id="ARBA00022777"/>
    </source>
</evidence>
<dbReference type="CDD" id="cd14014">
    <property type="entry name" value="STKc_PknB_like"/>
    <property type="match status" value="1"/>
</dbReference>
<accession>A0A7W9JK11</accession>
<feature type="transmembrane region" description="Helical" evidence="12">
    <location>
        <begin position="424"/>
        <end position="446"/>
    </location>
</feature>
<evidence type="ECO:0000256" key="3">
    <source>
        <dbReference type="ARBA" id="ARBA00022679"/>
    </source>
</evidence>
<dbReference type="PANTHER" id="PTHR43289">
    <property type="entry name" value="MITOGEN-ACTIVATED PROTEIN KINASE KINASE KINASE 20-RELATED"/>
    <property type="match status" value="1"/>
</dbReference>
<proteinExistence type="predicted"/>
<organism evidence="15 16">
    <name type="scientific">Micrococcus endophyticus</name>
    <dbReference type="NCBI Taxonomy" id="455343"/>
    <lineage>
        <taxon>Bacteria</taxon>
        <taxon>Bacillati</taxon>
        <taxon>Actinomycetota</taxon>
        <taxon>Actinomycetes</taxon>
        <taxon>Micrococcales</taxon>
        <taxon>Micrococcaceae</taxon>
        <taxon>Micrococcus</taxon>
    </lineage>
</organism>
<comment type="catalytic activity">
    <reaction evidence="9">
        <text>L-seryl-[protein] + ATP = O-phospho-L-seryl-[protein] + ADP + H(+)</text>
        <dbReference type="Rhea" id="RHEA:17989"/>
        <dbReference type="Rhea" id="RHEA-COMP:9863"/>
        <dbReference type="Rhea" id="RHEA-COMP:11604"/>
        <dbReference type="ChEBI" id="CHEBI:15378"/>
        <dbReference type="ChEBI" id="CHEBI:29999"/>
        <dbReference type="ChEBI" id="CHEBI:30616"/>
        <dbReference type="ChEBI" id="CHEBI:83421"/>
        <dbReference type="ChEBI" id="CHEBI:456216"/>
        <dbReference type="EC" id="2.7.11.1"/>
    </reaction>
</comment>
<feature type="domain" description="Protein kinase" evidence="13">
    <location>
        <begin position="11"/>
        <end position="288"/>
    </location>
</feature>
<dbReference type="FunFam" id="1.10.510.10:FF:000021">
    <property type="entry name" value="Serine/threonine protein kinase"/>
    <property type="match status" value="1"/>
</dbReference>
<feature type="region of interest" description="Disordered" evidence="11">
    <location>
        <begin position="618"/>
        <end position="769"/>
    </location>
</feature>
<dbReference type="SUPFAM" id="SSF56112">
    <property type="entry name" value="Protein kinase-like (PK-like)"/>
    <property type="match status" value="1"/>
</dbReference>
<evidence type="ECO:0000256" key="9">
    <source>
        <dbReference type="ARBA" id="ARBA00048679"/>
    </source>
</evidence>
<evidence type="ECO:0000256" key="2">
    <source>
        <dbReference type="ARBA" id="ARBA00022527"/>
    </source>
</evidence>
<dbReference type="FunFam" id="3.30.200.20:FF:000035">
    <property type="entry name" value="Serine/threonine protein kinase Stk1"/>
    <property type="match status" value="1"/>
</dbReference>
<name>A0A7W9JK11_9MICC</name>
<feature type="region of interest" description="Disordered" evidence="11">
    <location>
        <begin position="481"/>
        <end position="504"/>
    </location>
</feature>
<dbReference type="Gene3D" id="3.30.10.20">
    <property type="match status" value="3"/>
</dbReference>
<keyword evidence="3 15" id="KW-0808">Transferase</keyword>
<dbReference type="InterPro" id="IPR000719">
    <property type="entry name" value="Prot_kinase_dom"/>
</dbReference>
<keyword evidence="12" id="KW-0472">Membrane</keyword>
<evidence type="ECO:0000259" key="13">
    <source>
        <dbReference type="PROSITE" id="PS50011"/>
    </source>
</evidence>
<feature type="domain" description="PASTA" evidence="14">
    <location>
        <begin position="583"/>
        <end position="651"/>
    </location>
</feature>
<evidence type="ECO:0000256" key="8">
    <source>
        <dbReference type="ARBA" id="ARBA00047899"/>
    </source>
</evidence>
<dbReference type="SMART" id="SM00740">
    <property type="entry name" value="PASTA"/>
    <property type="match status" value="3"/>
</dbReference>
<evidence type="ECO:0000313" key="15">
    <source>
        <dbReference type="EMBL" id="MBB5849355.1"/>
    </source>
</evidence>
<feature type="compositionally biased region" description="Low complexity" evidence="11">
    <location>
        <begin position="683"/>
        <end position="697"/>
    </location>
</feature>
<feature type="compositionally biased region" description="Pro residues" evidence="11">
    <location>
        <begin position="714"/>
        <end position="731"/>
    </location>
</feature>
<gene>
    <name evidence="15" type="ORF">HDA33_001919</name>
</gene>
<dbReference type="SMART" id="SM00220">
    <property type="entry name" value="S_TKc"/>
    <property type="match status" value="1"/>
</dbReference>
<dbReference type="InterPro" id="IPR008271">
    <property type="entry name" value="Ser/Thr_kinase_AS"/>
</dbReference>
<feature type="binding site" evidence="10">
    <location>
        <position position="40"/>
    </location>
    <ligand>
        <name>ATP</name>
        <dbReference type="ChEBI" id="CHEBI:30616"/>
    </ligand>
</feature>
<feature type="compositionally biased region" description="Low complexity" evidence="11">
    <location>
        <begin position="732"/>
        <end position="753"/>
    </location>
</feature>
<keyword evidence="7 10" id="KW-0067">ATP-binding</keyword>
<feature type="compositionally biased region" description="Polar residues" evidence="11">
    <location>
        <begin position="642"/>
        <end position="651"/>
    </location>
</feature>
<keyword evidence="12" id="KW-0812">Transmembrane</keyword>
<dbReference type="Pfam" id="PF03793">
    <property type="entry name" value="PASTA"/>
    <property type="match status" value="3"/>
</dbReference>
<feature type="compositionally biased region" description="Pro residues" evidence="11">
    <location>
        <begin position="754"/>
        <end position="769"/>
    </location>
</feature>
<dbReference type="PROSITE" id="PS00108">
    <property type="entry name" value="PROTEIN_KINASE_ST"/>
    <property type="match status" value="1"/>
</dbReference>
<dbReference type="AlphaFoldDB" id="A0A7W9JK11"/>
<evidence type="ECO:0000256" key="11">
    <source>
        <dbReference type="SAM" id="MobiDB-lite"/>
    </source>
</evidence>
<dbReference type="GO" id="GO:0004674">
    <property type="term" value="F:protein serine/threonine kinase activity"/>
    <property type="evidence" value="ECO:0007669"/>
    <property type="project" value="UniProtKB-KW"/>
</dbReference>
<feature type="compositionally biased region" description="Low complexity" evidence="11">
    <location>
        <begin position="347"/>
        <end position="356"/>
    </location>
</feature>
<dbReference type="Gene3D" id="3.30.200.20">
    <property type="entry name" value="Phosphorylase Kinase, domain 1"/>
    <property type="match status" value="1"/>
</dbReference>
<evidence type="ECO:0000256" key="4">
    <source>
        <dbReference type="ARBA" id="ARBA00022737"/>
    </source>
</evidence>
<keyword evidence="16" id="KW-1185">Reference proteome</keyword>
<evidence type="ECO:0000256" key="7">
    <source>
        <dbReference type="ARBA" id="ARBA00022840"/>
    </source>
</evidence>
<evidence type="ECO:0000256" key="1">
    <source>
        <dbReference type="ARBA" id="ARBA00012513"/>
    </source>
</evidence>
<comment type="caution">
    <text evidence="15">The sequence shown here is derived from an EMBL/GenBank/DDBJ whole genome shotgun (WGS) entry which is preliminary data.</text>
</comment>
<dbReference type="Pfam" id="PF00069">
    <property type="entry name" value="Pkinase"/>
    <property type="match status" value="1"/>
</dbReference>
<keyword evidence="2" id="KW-0723">Serine/threonine-protein kinase</keyword>
<dbReference type="InterPro" id="IPR005543">
    <property type="entry name" value="PASTA_dom"/>
</dbReference>
<keyword evidence="6 15" id="KW-0418">Kinase</keyword>
<keyword evidence="4" id="KW-0677">Repeat</keyword>
<dbReference type="EC" id="2.7.11.1" evidence="1"/>
<evidence type="ECO:0000256" key="5">
    <source>
        <dbReference type="ARBA" id="ARBA00022741"/>
    </source>
</evidence>
<dbReference type="Proteomes" id="UP000567246">
    <property type="component" value="Unassembled WGS sequence"/>
</dbReference>
<dbReference type="Gene3D" id="1.10.510.10">
    <property type="entry name" value="Transferase(Phosphotransferase) domain 1"/>
    <property type="match status" value="1"/>
</dbReference>
<feature type="compositionally biased region" description="Pro residues" evidence="11">
    <location>
        <begin position="397"/>
        <end position="406"/>
    </location>
</feature>
<dbReference type="CDD" id="cd06577">
    <property type="entry name" value="PASTA_pknB"/>
    <property type="match status" value="3"/>
</dbReference>
<dbReference type="PRINTS" id="PR01217">
    <property type="entry name" value="PRICHEXTENSN"/>
</dbReference>
<dbReference type="GO" id="GO:0045717">
    <property type="term" value="P:negative regulation of fatty acid biosynthetic process"/>
    <property type="evidence" value="ECO:0007669"/>
    <property type="project" value="UniProtKB-ARBA"/>
</dbReference>